<dbReference type="PANTHER" id="PTHR48173">
    <property type="entry name" value="GNK2-HOMOLOGOUS DOMAIN-CONTAINING PROTEIN"/>
    <property type="match status" value="1"/>
</dbReference>
<evidence type="ECO:0000313" key="2">
    <source>
        <dbReference type="Proteomes" id="UP000315522"/>
    </source>
</evidence>
<gene>
    <name evidence="1" type="ORF">LAWI1_G008184</name>
</gene>
<name>A0A559LZ08_9HELO</name>
<keyword evidence="2" id="KW-1185">Reference proteome</keyword>
<reference evidence="1 2" key="1">
    <citation type="submission" date="2018-05" db="EMBL/GenBank/DDBJ databases">
        <title>Genome sequencing and assembly of the regulated plant pathogen Lachnellula willkommii and related sister species for the development of diagnostic species identification markers.</title>
        <authorList>
            <person name="Giroux E."/>
            <person name="Bilodeau G."/>
        </authorList>
    </citation>
    <scope>NUCLEOTIDE SEQUENCE [LARGE SCALE GENOMIC DNA]</scope>
    <source>
        <strain evidence="1 2">CBS 172.35</strain>
    </source>
</reference>
<organism evidence="1 2">
    <name type="scientific">Lachnellula willkommii</name>
    <dbReference type="NCBI Taxonomy" id="215461"/>
    <lineage>
        <taxon>Eukaryota</taxon>
        <taxon>Fungi</taxon>
        <taxon>Dikarya</taxon>
        <taxon>Ascomycota</taxon>
        <taxon>Pezizomycotina</taxon>
        <taxon>Leotiomycetes</taxon>
        <taxon>Helotiales</taxon>
        <taxon>Lachnaceae</taxon>
        <taxon>Lachnellula</taxon>
    </lineage>
</organism>
<feature type="non-terminal residue" evidence="1">
    <location>
        <position position="318"/>
    </location>
</feature>
<proteinExistence type="predicted"/>
<accession>A0A559LZ08</accession>
<dbReference type="Proteomes" id="UP000315522">
    <property type="component" value="Unassembled WGS sequence"/>
</dbReference>
<protein>
    <submittedName>
        <fullName evidence="1">Uncharacterized protein</fullName>
    </submittedName>
</protein>
<evidence type="ECO:0000313" key="1">
    <source>
        <dbReference type="EMBL" id="TVY85947.1"/>
    </source>
</evidence>
<sequence length="318" mass="34927">MSQPLTRSAIEAAISKYGPVLQIHPYETYNLCSVDWFLSHCTLIDSKNPFHNIVHPTQTQLPHTPKEGTRYYLNIEEAVKPGDFSTAKAYVNAFWAPGQTYTDLQFWFFSGYNGHGTALFSSLLHNKPAHTGTIDLSPLGEHVGDWEYAAIRIDNTTQDMIGIILSAHGKNIFYDKAAVEKQFKLTKGIQSPKKYFYLGDLSTGSLYLTLIPLSTPLSTATPTSPLQGQTTPNTAEFSERPLLVSPAWVGYPYRWGPEGTAIHMDAKTLGNFLVAALGEKRADPLLDTPVVLAASWLLHVFVTADINGAGAPSGQGPW</sequence>
<dbReference type="PANTHER" id="PTHR48173:SF2">
    <property type="entry name" value="VACUOLAR PROTEIN SORTING-ASSOCIATED PROTEIN 62"/>
    <property type="match status" value="1"/>
</dbReference>
<dbReference type="InterPro" id="IPR009291">
    <property type="entry name" value="Vps62"/>
</dbReference>
<comment type="caution">
    <text evidence="1">The sequence shown here is derived from an EMBL/GenBank/DDBJ whole genome shotgun (WGS) entry which is preliminary data.</text>
</comment>
<dbReference type="EMBL" id="QGML01004787">
    <property type="protein sequence ID" value="TVY85947.1"/>
    <property type="molecule type" value="Genomic_DNA"/>
</dbReference>
<dbReference type="Pfam" id="PF06101">
    <property type="entry name" value="Vps62"/>
    <property type="match status" value="1"/>
</dbReference>
<dbReference type="AlphaFoldDB" id="A0A559LZ08"/>